<dbReference type="EMBL" id="ASPP01006310">
    <property type="protein sequence ID" value="ETO29018.1"/>
    <property type="molecule type" value="Genomic_DNA"/>
</dbReference>
<comment type="caution">
    <text evidence="1">The sequence shown here is derived from an EMBL/GenBank/DDBJ whole genome shotgun (WGS) entry which is preliminary data.</text>
</comment>
<keyword evidence="2" id="KW-1185">Reference proteome</keyword>
<sequence length="163" mass="19275">MNDYDTKYLSFIPLWWGLPTQIASLYCSLMATQLDEQLTQHPESHTVVVQAKEKARDFEKELMDDAMKRLTMIEIDVRSWGKGDAGDSYSWIRIDNKDKRLPGRGIGCVCVDIYNKTITLQKTFDTHGKKLEMNKEFSDFLKFKFYLQKKKKKKKIKKFKYKQ</sequence>
<protein>
    <submittedName>
        <fullName evidence="1">Uncharacterized protein</fullName>
    </submittedName>
</protein>
<evidence type="ECO:0000313" key="1">
    <source>
        <dbReference type="EMBL" id="ETO29018.1"/>
    </source>
</evidence>
<dbReference type="Proteomes" id="UP000023152">
    <property type="component" value="Unassembled WGS sequence"/>
</dbReference>
<organism evidence="1 2">
    <name type="scientific">Reticulomyxa filosa</name>
    <dbReference type="NCBI Taxonomy" id="46433"/>
    <lineage>
        <taxon>Eukaryota</taxon>
        <taxon>Sar</taxon>
        <taxon>Rhizaria</taxon>
        <taxon>Retaria</taxon>
        <taxon>Foraminifera</taxon>
        <taxon>Monothalamids</taxon>
        <taxon>Reticulomyxidae</taxon>
        <taxon>Reticulomyxa</taxon>
    </lineage>
</organism>
<accession>X6NSU9</accession>
<evidence type="ECO:0000313" key="2">
    <source>
        <dbReference type="Proteomes" id="UP000023152"/>
    </source>
</evidence>
<name>X6NSU9_RETFI</name>
<gene>
    <name evidence="1" type="ORF">RFI_08107</name>
</gene>
<proteinExistence type="predicted"/>
<dbReference type="AlphaFoldDB" id="X6NSU9"/>
<reference evidence="1 2" key="1">
    <citation type="journal article" date="2013" name="Curr. Biol.">
        <title>The Genome of the Foraminiferan Reticulomyxa filosa.</title>
        <authorList>
            <person name="Glockner G."/>
            <person name="Hulsmann N."/>
            <person name="Schleicher M."/>
            <person name="Noegel A.A."/>
            <person name="Eichinger L."/>
            <person name="Gallinger C."/>
            <person name="Pawlowski J."/>
            <person name="Sierra R."/>
            <person name="Euteneuer U."/>
            <person name="Pillet L."/>
            <person name="Moustafa A."/>
            <person name="Platzer M."/>
            <person name="Groth M."/>
            <person name="Szafranski K."/>
            <person name="Schliwa M."/>
        </authorList>
    </citation>
    <scope>NUCLEOTIDE SEQUENCE [LARGE SCALE GENOMIC DNA]</scope>
</reference>